<evidence type="ECO:0000313" key="4">
    <source>
        <dbReference type="Proteomes" id="UP000245956"/>
    </source>
</evidence>
<reference evidence="2" key="3">
    <citation type="submission" date="2023-11" db="EMBL/GenBank/DDBJ databases">
        <authorList>
            <person name="Beijen E."/>
            <person name="Ohm R.A."/>
        </authorList>
    </citation>
    <scope>NUCLEOTIDE SEQUENCE</scope>
    <source>
        <strain evidence="2">CBS 150709</strain>
    </source>
</reference>
<sequence>MASPPGAVPSPAENLRKSPASDIDGGPGSPEPNPKEIPGGLPSAVKLKKKDNYRSYHRPIRTDRSSVESTTAPDQAHDSRVASTDEAPETGIIAIGMALGSPTHPPDYAMTAWRPQFTTTVTAGSPDAQITSNEETSPKAKSRKWGIFGRSRSRKGKGNSSPMRDGPIASPSTYSPLGRSTSTTAHAQMYPRGGEAATPSPHRSIARSQTEPMLRDRAKVPRNEGFAPNPPAKDSTARTNMTRDTARADGFSPSAPNLNEPLLDVEIPDITLERYSIMFGHLLQHKTASSLLARRQATQDRLKAIQEREPNTPDLALREPPRPLGDSSSSPRNQSPRSGGRGLEPFSRARSNTSPAMMPSPTRPSFKTSGTSLERRGTRHIAESTLQGGRIDEIPAAEEVAERPQLISKFHRRSLSQLSIGARASVDRPPSLNENEYFQVEVTPQERKWKAPSAWNSSHPPLEAATPRSFPSRDDNRSLPPSPGLEDAPGSSVTTLEKVPQDPVEVSIARQISVSRQQRALLGPLQRRGLEAKQLSETKSSTPRLVDPRHDPTSPKAMHRKSERVIVERA</sequence>
<feature type="region of interest" description="Disordered" evidence="1">
    <location>
        <begin position="120"/>
        <end position="261"/>
    </location>
</feature>
<reference evidence="3" key="1">
    <citation type="submission" date="2015-05" db="EMBL/GenBank/DDBJ databases">
        <authorList>
            <person name="Wang D.B."/>
            <person name="Wang M."/>
        </authorList>
    </citation>
    <scope>NUCLEOTIDE SEQUENCE</scope>
    <source>
        <strain evidence="3">36-1</strain>
    </source>
</reference>
<reference evidence="3 4" key="2">
    <citation type="journal article" date="2016" name="Front. Microbiol.">
        <title>Genome and transcriptome sequences reveal the specific parasitism of the nematophagous Purpureocillium lilacinum 36-1.</title>
        <authorList>
            <person name="Xie J."/>
            <person name="Li S."/>
            <person name="Mo C."/>
            <person name="Xiao X."/>
            <person name="Peng D."/>
            <person name="Wang G."/>
            <person name="Xiao Y."/>
        </authorList>
    </citation>
    <scope>NUCLEOTIDE SEQUENCE [LARGE SCALE GENOMIC DNA]</scope>
    <source>
        <strain evidence="3 4">36-1</strain>
    </source>
</reference>
<feature type="compositionally biased region" description="Basic and acidic residues" evidence="1">
    <location>
        <begin position="373"/>
        <end position="382"/>
    </location>
</feature>
<feature type="region of interest" description="Disordered" evidence="1">
    <location>
        <begin position="1"/>
        <end position="89"/>
    </location>
</feature>
<dbReference type="AlphaFoldDB" id="A0A2U3E7C2"/>
<dbReference type="EMBL" id="JAWRVI010000071">
    <property type="protein sequence ID" value="KAK4081875.1"/>
    <property type="molecule type" value="Genomic_DNA"/>
</dbReference>
<feature type="region of interest" description="Disordered" evidence="1">
    <location>
        <begin position="444"/>
        <end position="503"/>
    </location>
</feature>
<gene>
    <name evidence="3" type="ORF">PCL_12827</name>
    <name evidence="2" type="ORF">Purlil1_11562</name>
</gene>
<name>A0A2U3E7C2_PURLI</name>
<evidence type="ECO:0000256" key="1">
    <source>
        <dbReference type="SAM" id="MobiDB-lite"/>
    </source>
</evidence>
<protein>
    <submittedName>
        <fullName evidence="3">Uncharacterized protein</fullName>
    </submittedName>
</protein>
<reference evidence="2 5" key="4">
    <citation type="journal article" date="2024" name="Microbiol. Resour. Announc.">
        <title>Genome annotations for the ascomycete fungi Trichoderma harzianum, Trichoderma aggressivum, and Purpureocillium lilacinum.</title>
        <authorList>
            <person name="Beijen E.P.W."/>
            <person name="Ohm R.A."/>
        </authorList>
    </citation>
    <scope>NUCLEOTIDE SEQUENCE [LARGE SCALE GENOMIC DNA]</scope>
    <source>
        <strain evidence="2 5">CBS 150709</strain>
    </source>
</reference>
<feature type="compositionally biased region" description="Polar residues" evidence="1">
    <location>
        <begin position="170"/>
        <end position="186"/>
    </location>
</feature>
<feature type="compositionally biased region" description="Polar residues" evidence="1">
    <location>
        <begin position="363"/>
        <end position="372"/>
    </location>
</feature>
<proteinExistence type="predicted"/>
<accession>A0A2U3E7C2</accession>
<feature type="compositionally biased region" description="Low complexity" evidence="1">
    <location>
        <begin position="327"/>
        <end position="338"/>
    </location>
</feature>
<evidence type="ECO:0000313" key="3">
    <source>
        <dbReference type="EMBL" id="PWI70428.1"/>
    </source>
</evidence>
<dbReference type="EMBL" id="LCWV01000009">
    <property type="protein sequence ID" value="PWI70428.1"/>
    <property type="molecule type" value="Genomic_DNA"/>
</dbReference>
<feature type="compositionally biased region" description="Basic and acidic residues" evidence="1">
    <location>
        <begin position="213"/>
        <end position="222"/>
    </location>
</feature>
<feature type="region of interest" description="Disordered" evidence="1">
    <location>
        <begin position="305"/>
        <end position="390"/>
    </location>
</feature>
<comment type="caution">
    <text evidence="3">The sequence shown here is derived from an EMBL/GenBank/DDBJ whole genome shotgun (WGS) entry which is preliminary data.</text>
</comment>
<organism evidence="3 4">
    <name type="scientific">Purpureocillium lilacinum</name>
    <name type="common">Paecilomyces lilacinus</name>
    <dbReference type="NCBI Taxonomy" id="33203"/>
    <lineage>
        <taxon>Eukaryota</taxon>
        <taxon>Fungi</taxon>
        <taxon>Dikarya</taxon>
        <taxon>Ascomycota</taxon>
        <taxon>Pezizomycotina</taxon>
        <taxon>Sordariomycetes</taxon>
        <taxon>Hypocreomycetidae</taxon>
        <taxon>Hypocreales</taxon>
        <taxon>Ophiocordycipitaceae</taxon>
        <taxon>Purpureocillium</taxon>
    </lineage>
</organism>
<evidence type="ECO:0000313" key="2">
    <source>
        <dbReference type="EMBL" id="KAK4081875.1"/>
    </source>
</evidence>
<keyword evidence="5" id="KW-1185">Reference proteome</keyword>
<evidence type="ECO:0000313" key="5">
    <source>
        <dbReference type="Proteomes" id="UP001287286"/>
    </source>
</evidence>
<dbReference type="Proteomes" id="UP001287286">
    <property type="component" value="Unassembled WGS sequence"/>
</dbReference>
<feature type="compositionally biased region" description="Basic and acidic residues" evidence="1">
    <location>
        <begin position="50"/>
        <end position="66"/>
    </location>
</feature>
<feature type="region of interest" description="Disordered" evidence="1">
    <location>
        <begin position="525"/>
        <end position="570"/>
    </location>
</feature>
<feature type="compositionally biased region" description="Polar residues" evidence="1">
    <location>
        <begin position="120"/>
        <end position="135"/>
    </location>
</feature>
<feature type="compositionally biased region" description="Basic and acidic residues" evidence="1">
    <location>
        <begin position="305"/>
        <end position="321"/>
    </location>
</feature>
<dbReference type="Proteomes" id="UP000245956">
    <property type="component" value="Unassembled WGS sequence"/>
</dbReference>